<dbReference type="Gene3D" id="1.20.1250.20">
    <property type="entry name" value="MFS general substrate transporter like domains"/>
    <property type="match status" value="1"/>
</dbReference>
<evidence type="ECO:0000313" key="11">
    <source>
        <dbReference type="Proteomes" id="UP000053732"/>
    </source>
</evidence>
<accession>A0A0G4PHS0</accession>
<feature type="transmembrane region" description="Helical" evidence="8">
    <location>
        <begin position="392"/>
        <end position="415"/>
    </location>
</feature>
<evidence type="ECO:0000256" key="7">
    <source>
        <dbReference type="RuleBase" id="RU003346"/>
    </source>
</evidence>
<dbReference type="InterPro" id="IPR003663">
    <property type="entry name" value="Sugar/inositol_transpt"/>
</dbReference>
<keyword evidence="5 8" id="KW-1133">Transmembrane helix</keyword>
<comment type="subcellular location">
    <subcellularLocation>
        <location evidence="1">Membrane</location>
        <topology evidence="1">Multi-pass membrane protein</topology>
    </subcellularLocation>
</comment>
<proteinExistence type="inferred from homology"/>
<dbReference type="PROSITE" id="PS00216">
    <property type="entry name" value="SUGAR_TRANSPORT_1"/>
    <property type="match status" value="1"/>
</dbReference>
<dbReference type="PANTHER" id="PTHR48022">
    <property type="entry name" value="PLASTIDIC GLUCOSE TRANSPORTER 4"/>
    <property type="match status" value="1"/>
</dbReference>
<evidence type="ECO:0000313" key="10">
    <source>
        <dbReference type="EMBL" id="CRL25912.1"/>
    </source>
</evidence>
<keyword evidence="4 8" id="KW-0812">Transmembrane</keyword>
<evidence type="ECO:0000256" key="5">
    <source>
        <dbReference type="ARBA" id="ARBA00022989"/>
    </source>
</evidence>
<evidence type="ECO:0000256" key="8">
    <source>
        <dbReference type="SAM" id="Phobius"/>
    </source>
</evidence>
<reference evidence="10 11" key="1">
    <citation type="journal article" date="2014" name="Nat. Commun.">
        <title>Multiple recent horizontal transfers of a large genomic region in cheese making fungi.</title>
        <authorList>
            <person name="Cheeseman K."/>
            <person name="Ropars J."/>
            <person name="Renault P."/>
            <person name="Dupont J."/>
            <person name="Gouzy J."/>
            <person name="Branca A."/>
            <person name="Abraham A.L."/>
            <person name="Ceppi M."/>
            <person name="Conseiller E."/>
            <person name="Debuchy R."/>
            <person name="Malagnac F."/>
            <person name="Goarin A."/>
            <person name="Silar P."/>
            <person name="Lacoste S."/>
            <person name="Sallet E."/>
            <person name="Bensimon A."/>
            <person name="Giraud T."/>
            <person name="Brygoo Y."/>
        </authorList>
    </citation>
    <scope>NUCLEOTIDE SEQUENCE [LARGE SCALE GENOMIC DNA]</scope>
    <source>
        <strain evidence="11">FM 013</strain>
    </source>
</reference>
<gene>
    <name evidence="10" type="ORF">PCAMFM013_S016g000193</name>
</gene>
<dbReference type="GO" id="GO:0016020">
    <property type="term" value="C:membrane"/>
    <property type="evidence" value="ECO:0007669"/>
    <property type="project" value="UniProtKB-SubCell"/>
</dbReference>
<keyword evidence="6 8" id="KW-0472">Membrane</keyword>
<dbReference type="InterPro" id="IPR036259">
    <property type="entry name" value="MFS_trans_sf"/>
</dbReference>
<dbReference type="AlphaFoldDB" id="A0A0G4PHS0"/>
<dbReference type="InterPro" id="IPR005828">
    <property type="entry name" value="MFS_sugar_transport-like"/>
</dbReference>
<feature type="transmembrane region" description="Helical" evidence="8">
    <location>
        <begin position="333"/>
        <end position="351"/>
    </location>
</feature>
<dbReference type="Pfam" id="PF00083">
    <property type="entry name" value="Sugar_tr"/>
    <property type="match status" value="1"/>
</dbReference>
<keyword evidence="11" id="KW-1185">Reference proteome</keyword>
<evidence type="ECO:0000259" key="9">
    <source>
        <dbReference type="PROSITE" id="PS50850"/>
    </source>
</evidence>
<dbReference type="InterPro" id="IPR050360">
    <property type="entry name" value="MFS_Sugar_Transporters"/>
</dbReference>
<keyword evidence="3 7" id="KW-0813">Transport</keyword>
<evidence type="ECO:0000256" key="6">
    <source>
        <dbReference type="ARBA" id="ARBA00023136"/>
    </source>
</evidence>
<comment type="similarity">
    <text evidence="2 7">Belongs to the major facilitator superfamily. Sugar transporter (TC 2.A.1.1) family.</text>
</comment>
<dbReference type="SUPFAM" id="SSF103473">
    <property type="entry name" value="MFS general substrate transporter"/>
    <property type="match status" value="1"/>
</dbReference>
<dbReference type="GO" id="GO:0005351">
    <property type="term" value="F:carbohydrate:proton symporter activity"/>
    <property type="evidence" value="ECO:0007669"/>
    <property type="project" value="TreeGrafter"/>
</dbReference>
<dbReference type="FunFam" id="1.20.1250.20:FF:000134">
    <property type="entry name" value="MFS sugar transporter protein"/>
    <property type="match status" value="1"/>
</dbReference>
<dbReference type="PROSITE" id="PS50850">
    <property type="entry name" value="MFS"/>
    <property type="match status" value="1"/>
</dbReference>
<feature type="transmembrane region" description="Helical" evidence="8">
    <location>
        <begin position="358"/>
        <end position="377"/>
    </location>
</feature>
<dbReference type="InterPro" id="IPR020846">
    <property type="entry name" value="MFS_dom"/>
</dbReference>
<organism evidence="10 11">
    <name type="scientific">Penicillium camemberti (strain FM 013)</name>
    <dbReference type="NCBI Taxonomy" id="1429867"/>
    <lineage>
        <taxon>Eukaryota</taxon>
        <taxon>Fungi</taxon>
        <taxon>Dikarya</taxon>
        <taxon>Ascomycota</taxon>
        <taxon>Pezizomycotina</taxon>
        <taxon>Eurotiomycetes</taxon>
        <taxon>Eurotiomycetidae</taxon>
        <taxon>Eurotiales</taxon>
        <taxon>Aspergillaceae</taxon>
        <taxon>Penicillium</taxon>
    </lineage>
</organism>
<dbReference type="Proteomes" id="UP000053732">
    <property type="component" value="Unassembled WGS sequence"/>
</dbReference>
<evidence type="ECO:0000256" key="3">
    <source>
        <dbReference type="ARBA" id="ARBA00022448"/>
    </source>
</evidence>
<sequence length="526" mass="59178">MRLSLFDKKNRNDAEFNGVESVLPKDRKPWYRTWHLIRLNLILLVPLVSSSAVGYDASMMNGLQSLTQWKDYFNHPNSAILGTLNAVYPIGKVLMVFPVSWLGDRYGRRLPMLVGLCGMVAFAIFQAASQNVAMLIVSRYLIGSCTIMVAQPSPILITELAFPTHRGKLTAPYNSSFYIGAIIAAWGTYGSFTLNSSWSWRIPSAIQGAMPVLQLLFFWSLPESPRWLVSNGRIEEARAVFVKYHAGGDEASPLVDFEMQEIMHHLENGKEAGEKTPWKEMLRTKANRRRTIIAVLLGFYSQWSGTGLVTYYLTLVLDTIGITQTKEQTLVNGILQIANFVGAVGVGALMIDWLGRRTLFLISAVGLFCSYVCWTVLSMEFHRTQNPGTAKGVLAFIFIACFFFNIAWTPMLYAYTVEIFPYKLRSFGLSTALMTANLSLILGQFVHPIALADIGQRYYILFCCLLFVLIFVIYFLFPETKNRTLEEIAFIFEGEQDLVGQKVVETPSVLNEKEQVVTKKAEISTL</sequence>
<protein>
    <submittedName>
        <fullName evidence="10">Sugar/inositol transporter</fullName>
    </submittedName>
</protein>
<feature type="transmembrane region" description="Helical" evidence="8">
    <location>
        <begin position="79"/>
        <end position="103"/>
    </location>
</feature>
<dbReference type="PRINTS" id="PR00171">
    <property type="entry name" value="SUGRTRNSPORT"/>
</dbReference>
<dbReference type="InterPro" id="IPR005829">
    <property type="entry name" value="Sugar_transporter_CS"/>
</dbReference>
<name>A0A0G4PHS0_PENC3</name>
<feature type="domain" description="Major facilitator superfamily (MFS) profile" evidence="9">
    <location>
        <begin position="42"/>
        <end position="481"/>
    </location>
</feature>
<feature type="transmembrane region" description="Helical" evidence="8">
    <location>
        <begin position="427"/>
        <end position="446"/>
    </location>
</feature>
<dbReference type="NCBIfam" id="TIGR00879">
    <property type="entry name" value="SP"/>
    <property type="match status" value="1"/>
</dbReference>
<feature type="transmembrane region" description="Helical" evidence="8">
    <location>
        <begin position="458"/>
        <end position="477"/>
    </location>
</feature>
<evidence type="ECO:0000256" key="2">
    <source>
        <dbReference type="ARBA" id="ARBA00010992"/>
    </source>
</evidence>
<dbReference type="PANTHER" id="PTHR48022:SF3">
    <property type="entry name" value="HEXOSE TRANSPORTER PROTEIN (AFU_ORTHOLOGUE AFUA_8G04480)-RELATED"/>
    <property type="match status" value="1"/>
</dbReference>
<evidence type="ECO:0000256" key="4">
    <source>
        <dbReference type="ARBA" id="ARBA00022692"/>
    </source>
</evidence>
<feature type="transmembrane region" description="Helical" evidence="8">
    <location>
        <begin position="174"/>
        <end position="192"/>
    </location>
</feature>
<feature type="transmembrane region" description="Helical" evidence="8">
    <location>
        <begin position="110"/>
        <end position="128"/>
    </location>
</feature>
<feature type="transmembrane region" description="Helical" evidence="8">
    <location>
        <begin position="36"/>
        <end position="55"/>
    </location>
</feature>
<evidence type="ECO:0000256" key="1">
    <source>
        <dbReference type="ARBA" id="ARBA00004141"/>
    </source>
</evidence>
<dbReference type="EMBL" id="HG793149">
    <property type="protein sequence ID" value="CRL25912.1"/>
    <property type="molecule type" value="Genomic_DNA"/>
</dbReference>
<feature type="transmembrane region" description="Helical" evidence="8">
    <location>
        <begin position="291"/>
        <end position="313"/>
    </location>
</feature>